<dbReference type="Pfam" id="PF07506">
    <property type="entry name" value="RepB"/>
    <property type="match status" value="1"/>
</dbReference>
<dbReference type="SMART" id="SM00470">
    <property type="entry name" value="ParB"/>
    <property type="match status" value="1"/>
</dbReference>
<dbReference type="Gene3D" id="3.90.1530.30">
    <property type="match status" value="1"/>
</dbReference>
<dbReference type="PATRIC" id="fig|517011.3.peg.3151"/>
<sequence>MVDIDDIAIANPRARNERAHKLIVKSIEQVGLKRPITVRRTPDATTGQPFALVCGQGRMEACRLLGHREIAAFIVEVDESTAHIMSIVENVARRTPRAAETLEHVRLLRERGYSDSQVAEKLGCSPSWVNNVTTLLQKGEKRLLAAAEAGHIPLHLAVGIARASDVETQQLLQEAYEKGDLRGKQVFRIRQILEHRNRSGKKTNNGFVKSGHRKPMTREELAKLYKRDVEAHQRIQMKSEYVQQSLLVARQVFKELYADEEFVALLRSQKLTSIPRPLADLVPPKGARR</sequence>
<dbReference type="GO" id="GO:0005694">
    <property type="term" value="C:chromosome"/>
    <property type="evidence" value="ECO:0007669"/>
    <property type="project" value="TreeGrafter"/>
</dbReference>
<dbReference type="InterPro" id="IPR036086">
    <property type="entry name" value="ParB/Sulfiredoxin_sf"/>
</dbReference>
<comment type="caution">
    <text evidence="2">The sequence shown here is derived from an EMBL/GenBank/DDBJ whole genome shotgun (WGS) entry which is preliminary data.</text>
</comment>
<dbReference type="InterPro" id="IPR050336">
    <property type="entry name" value="Chromosome_partition/occlusion"/>
</dbReference>
<dbReference type="Gene3D" id="1.10.10.2830">
    <property type="match status" value="1"/>
</dbReference>
<reference evidence="2 3" key="1">
    <citation type="submission" date="2015-05" db="EMBL/GenBank/DDBJ databases">
        <title>Genome sequencing and analysis of members of genus Stenotrophomonas.</title>
        <authorList>
            <person name="Patil P.P."/>
            <person name="Midha S."/>
            <person name="Patil P.B."/>
        </authorList>
    </citation>
    <scope>NUCLEOTIDE SEQUENCE [LARGE SCALE GENOMIC DNA]</scope>
    <source>
        <strain evidence="2 3">DSM 21508</strain>
    </source>
</reference>
<dbReference type="InterPro" id="IPR003115">
    <property type="entry name" value="ParB_N"/>
</dbReference>
<dbReference type="Pfam" id="PF02195">
    <property type="entry name" value="ParB_N"/>
    <property type="match status" value="1"/>
</dbReference>
<dbReference type="PANTHER" id="PTHR33375">
    <property type="entry name" value="CHROMOSOME-PARTITIONING PROTEIN PARB-RELATED"/>
    <property type="match status" value="1"/>
</dbReference>
<dbReference type="SUPFAM" id="SSF109709">
    <property type="entry name" value="KorB DNA-binding domain-like"/>
    <property type="match status" value="1"/>
</dbReference>
<dbReference type="EMBL" id="LDJK01000008">
    <property type="protein sequence ID" value="KRG76508.1"/>
    <property type="molecule type" value="Genomic_DNA"/>
</dbReference>
<evidence type="ECO:0000259" key="1">
    <source>
        <dbReference type="SMART" id="SM00470"/>
    </source>
</evidence>
<protein>
    <submittedName>
        <fullName evidence="2">Chromosome partitioning protein ParB</fullName>
    </submittedName>
</protein>
<keyword evidence="3" id="KW-1185">Reference proteome</keyword>
<evidence type="ECO:0000313" key="3">
    <source>
        <dbReference type="Proteomes" id="UP000051386"/>
    </source>
</evidence>
<dbReference type="GO" id="GO:0007059">
    <property type="term" value="P:chromosome segregation"/>
    <property type="evidence" value="ECO:0007669"/>
    <property type="project" value="TreeGrafter"/>
</dbReference>
<gene>
    <name evidence="2" type="ORF">ABB28_03140</name>
</gene>
<name>A0A0R0D329_9GAMM</name>
<dbReference type="AlphaFoldDB" id="A0A0R0D329"/>
<proteinExistence type="predicted"/>
<dbReference type="InterPro" id="IPR011111">
    <property type="entry name" value="Plasmid_RepB"/>
</dbReference>
<dbReference type="SUPFAM" id="SSF110849">
    <property type="entry name" value="ParB/Sulfiredoxin"/>
    <property type="match status" value="1"/>
</dbReference>
<feature type="domain" description="ParB-like N-terminal" evidence="1">
    <location>
        <begin position="1"/>
        <end position="91"/>
    </location>
</feature>
<dbReference type="CDD" id="cd16411">
    <property type="entry name" value="ParB_N_like"/>
    <property type="match status" value="1"/>
</dbReference>
<accession>A0A0R0D329</accession>
<organism evidence="2 3">
    <name type="scientific">Stenotrophomonas chelatiphaga</name>
    <dbReference type="NCBI Taxonomy" id="517011"/>
    <lineage>
        <taxon>Bacteria</taxon>
        <taxon>Pseudomonadati</taxon>
        <taxon>Pseudomonadota</taxon>
        <taxon>Gammaproteobacteria</taxon>
        <taxon>Lysobacterales</taxon>
        <taxon>Lysobacteraceae</taxon>
        <taxon>Stenotrophomonas</taxon>
    </lineage>
</organism>
<dbReference type="PANTHER" id="PTHR33375:SF1">
    <property type="entry name" value="CHROMOSOME-PARTITIONING PROTEIN PARB-RELATED"/>
    <property type="match status" value="1"/>
</dbReference>
<dbReference type="Proteomes" id="UP000051386">
    <property type="component" value="Unassembled WGS sequence"/>
</dbReference>
<evidence type="ECO:0000313" key="2">
    <source>
        <dbReference type="EMBL" id="KRG76508.1"/>
    </source>
</evidence>